<feature type="non-terminal residue" evidence="2">
    <location>
        <position position="338"/>
    </location>
</feature>
<feature type="transmembrane region" description="Helical" evidence="1">
    <location>
        <begin position="6"/>
        <end position="25"/>
    </location>
</feature>
<keyword evidence="1" id="KW-1133">Transmembrane helix</keyword>
<reference evidence="2" key="1">
    <citation type="submission" date="2018-06" db="EMBL/GenBank/DDBJ databases">
        <authorList>
            <person name="Zhirakovskaya E."/>
        </authorList>
    </citation>
    <scope>NUCLEOTIDE SEQUENCE</scope>
</reference>
<sequence>MKKLFLWVGIILLLIVIVISAWVMYNWRDRNPDYSVDIKIRHLNPAGTITAGFAKMPITPKVVDTWNDANNDAKYDEDDGDTYNDNNNNGKFDAVWIAGFSNGKPAQGVHDDVWARAMVIDDGETRVALVALDAIGFMYDDVIDIREQIPSDLNIDYTLIASTHTHESNDLVGIWGEDMFHSGVDPEIMEYVKSQTLKAIISAAGKMRPSKLKFAEDLSGDDAKFIKDTRRPIVKATGIHLMQVIDLEVDTTLGTIINWANHPESLWSKNLLISSDFPHYIREGIEKGVYNGNELAYEGLGGIAVYFSGPIGGLMAPHPSLPIPDPFLDTLYSEPSFT</sequence>
<protein>
    <recommendedName>
        <fullName evidence="3">Neutral/alkaline non-lysosomal ceramidase N-terminal domain-containing protein</fullName>
    </recommendedName>
</protein>
<name>A0A3B1BV96_9ZZZZ</name>
<keyword evidence="1" id="KW-0812">Transmembrane</keyword>
<proteinExistence type="predicted"/>
<evidence type="ECO:0008006" key="3">
    <source>
        <dbReference type="Google" id="ProtNLM"/>
    </source>
</evidence>
<dbReference type="EMBL" id="UOGD01000148">
    <property type="protein sequence ID" value="VAX19662.1"/>
    <property type="molecule type" value="Genomic_DNA"/>
</dbReference>
<organism evidence="2">
    <name type="scientific">hydrothermal vent metagenome</name>
    <dbReference type="NCBI Taxonomy" id="652676"/>
    <lineage>
        <taxon>unclassified sequences</taxon>
        <taxon>metagenomes</taxon>
        <taxon>ecological metagenomes</taxon>
    </lineage>
</organism>
<gene>
    <name evidence="2" type="ORF">MNBD_IGNAVI01-1238</name>
</gene>
<accession>A0A3B1BV96</accession>
<evidence type="ECO:0000256" key="1">
    <source>
        <dbReference type="SAM" id="Phobius"/>
    </source>
</evidence>
<keyword evidence="1" id="KW-0472">Membrane</keyword>
<evidence type="ECO:0000313" key="2">
    <source>
        <dbReference type="EMBL" id="VAX19662.1"/>
    </source>
</evidence>
<dbReference type="AlphaFoldDB" id="A0A3B1BV96"/>